<feature type="non-terminal residue" evidence="1">
    <location>
        <position position="1"/>
    </location>
</feature>
<accession>A7SCY9</accession>
<dbReference type="eggNOG" id="ENOG502QT91">
    <property type="taxonomic scope" value="Eukaryota"/>
</dbReference>
<dbReference type="OMA" id="LRKHPCK"/>
<dbReference type="STRING" id="45351.A7SCY9"/>
<evidence type="ECO:0008006" key="3">
    <source>
        <dbReference type="Google" id="ProtNLM"/>
    </source>
</evidence>
<evidence type="ECO:0000313" key="1">
    <source>
        <dbReference type="EMBL" id="EDO38400.1"/>
    </source>
</evidence>
<dbReference type="PhylomeDB" id="A7SCY9"/>
<dbReference type="GO" id="GO:0007283">
    <property type="term" value="P:spermatogenesis"/>
    <property type="evidence" value="ECO:0000318"/>
    <property type="project" value="GO_Central"/>
</dbReference>
<dbReference type="InterPro" id="IPR033587">
    <property type="entry name" value="M1AP"/>
</dbReference>
<dbReference type="EMBL" id="DS469626">
    <property type="protein sequence ID" value="EDO38400.1"/>
    <property type="molecule type" value="Genomic_DNA"/>
</dbReference>
<dbReference type="PANTHER" id="PTHR28642">
    <property type="entry name" value="MEIOSIS 1 ARREST PROTEIN"/>
    <property type="match status" value="1"/>
</dbReference>
<protein>
    <recommendedName>
        <fullName evidence="3">Meiosis 1 arrest protein</fullName>
    </recommendedName>
</protein>
<evidence type="ECO:0000313" key="2">
    <source>
        <dbReference type="Proteomes" id="UP000001593"/>
    </source>
</evidence>
<organism evidence="1 2">
    <name type="scientific">Nematostella vectensis</name>
    <name type="common">Starlet sea anemone</name>
    <dbReference type="NCBI Taxonomy" id="45351"/>
    <lineage>
        <taxon>Eukaryota</taxon>
        <taxon>Metazoa</taxon>
        <taxon>Cnidaria</taxon>
        <taxon>Anthozoa</taxon>
        <taxon>Hexacorallia</taxon>
        <taxon>Actiniaria</taxon>
        <taxon>Edwardsiidae</taxon>
        <taxon>Nematostella</taxon>
    </lineage>
</organism>
<dbReference type="GO" id="GO:0007127">
    <property type="term" value="P:meiosis I"/>
    <property type="evidence" value="ECO:0007669"/>
    <property type="project" value="InterPro"/>
</dbReference>
<reference evidence="1 2" key="1">
    <citation type="journal article" date="2007" name="Science">
        <title>Sea anemone genome reveals ancestral eumetazoan gene repertoire and genomic organization.</title>
        <authorList>
            <person name="Putnam N.H."/>
            <person name="Srivastava M."/>
            <person name="Hellsten U."/>
            <person name="Dirks B."/>
            <person name="Chapman J."/>
            <person name="Salamov A."/>
            <person name="Terry A."/>
            <person name="Shapiro H."/>
            <person name="Lindquist E."/>
            <person name="Kapitonov V.V."/>
            <person name="Jurka J."/>
            <person name="Genikhovich G."/>
            <person name="Grigoriev I.V."/>
            <person name="Lucas S.M."/>
            <person name="Steele R.E."/>
            <person name="Finnerty J.R."/>
            <person name="Technau U."/>
            <person name="Martindale M.Q."/>
            <person name="Rokhsar D.S."/>
        </authorList>
    </citation>
    <scope>NUCLEOTIDE SEQUENCE [LARGE SCALE GENOMIC DNA]</scope>
    <source>
        <strain evidence="2">CH2 X CH6</strain>
    </source>
</reference>
<dbReference type="AlphaFoldDB" id="A7SCY9"/>
<dbReference type="HOGENOM" id="CLU_038694_0_0_1"/>
<dbReference type="PANTHER" id="PTHR28642:SF1">
    <property type="entry name" value="MEIOSIS 1 ARREST PROTEIN"/>
    <property type="match status" value="1"/>
</dbReference>
<name>A7SCY9_NEMVE</name>
<keyword evidence="2" id="KW-1185">Reference proteome</keyword>
<dbReference type="GO" id="GO:0051308">
    <property type="term" value="P:male meiosis chromosome separation"/>
    <property type="evidence" value="ECO:0000318"/>
    <property type="project" value="GO_Central"/>
</dbReference>
<dbReference type="InParanoid" id="A7SCY9"/>
<dbReference type="Proteomes" id="UP000001593">
    <property type="component" value="Unassembled WGS sequence"/>
</dbReference>
<feature type="non-terminal residue" evidence="1">
    <location>
        <position position="370"/>
    </location>
</feature>
<sequence>ARILLVDYQPPFDADSCEYLQQSLTDFFSLVTHLNGPSRAPLFGLFALGRYPENLFQLQHVKGNFPRLHSALEELRFFSKKITAITNSAEVLLQGLQDAVTQFKRHSQSLRQSCYSSEVCACTCISPTSSMDSGSLGCGLVDTVTLQKDLLCFQNFFKNWLLDCETDQEHIRVVLPNEPGPDKTIVLKCDLHERLISPQFLPYRFKFMTNLTSKASCNTRPCTSSTYPVHNLHISQLIKASAICESVLYGMPYIVRPTVCWKLDWEELEANQQYFYALSRALQERDIVALLQTQCSTNDILPIGHFLLLPSDGGSSMLLKSITASELLLPAEFTQPVEEPQTEALEVISACLDQLEIKETYNPLLVSCDL</sequence>
<gene>
    <name evidence="1" type="ORF">NEMVEDRAFT_v1g50814</name>
</gene>
<proteinExistence type="predicted"/>